<protein>
    <recommendedName>
        <fullName evidence="7">Orotidine 5'-phosphate decarboxylase</fullName>
        <ecNumber evidence="7">4.1.1.23</ecNumber>
    </recommendedName>
</protein>
<feature type="active site" description="For OMPdecase activity" evidence="5">
    <location>
        <position position="100"/>
    </location>
</feature>
<comment type="catalytic activity">
    <reaction evidence="7">
        <text>orotidine 5'-phosphate + H(+) = UMP + CO2</text>
        <dbReference type="Rhea" id="RHEA:11596"/>
        <dbReference type="ChEBI" id="CHEBI:15378"/>
        <dbReference type="ChEBI" id="CHEBI:16526"/>
        <dbReference type="ChEBI" id="CHEBI:57538"/>
        <dbReference type="ChEBI" id="CHEBI:57865"/>
        <dbReference type="EC" id="4.1.1.23"/>
    </reaction>
</comment>
<feature type="binding site" evidence="6">
    <location>
        <position position="69"/>
    </location>
    <ligand>
        <name>substrate</name>
    </ligand>
</feature>
<proteinExistence type="inferred from homology"/>
<dbReference type="GO" id="GO:0004588">
    <property type="term" value="F:orotate phosphoribosyltransferase activity"/>
    <property type="evidence" value="ECO:0007669"/>
    <property type="project" value="TreeGrafter"/>
</dbReference>
<dbReference type="NCBIfam" id="TIGR01740">
    <property type="entry name" value="pyrF"/>
    <property type="match status" value="1"/>
</dbReference>
<evidence type="ECO:0000256" key="6">
    <source>
        <dbReference type="PIRSR" id="PIRSR614732-2"/>
    </source>
</evidence>
<keyword evidence="4 7" id="KW-0456">Lyase</keyword>
<reference evidence="9" key="1">
    <citation type="submission" date="2013-04" db="EMBL/GenBank/DDBJ databases">
        <title>The Genome Sequence of Fonticula alba ATCC 38817.</title>
        <authorList>
            <consortium name="The Broad Institute Genomics Platform"/>
            <person name="Russ C."/>
            <person name="Cuomo C."/>
            <person name="Burger G."/>
            <person name="Gray M.W."/>
            <person name="Holland P.W.H."/>
            <person name="King N."/>
            <person name="Lang F.B.F."/>
            <person name="Roger A.J."/>
            <person name="Ruiz-Trillo I."/>
            <person name="Brown M."/>
            <person name="Walker B."/>
            <person name="Young S."/>
            <person name="Zeng Q."/>
            <person name="Gargeya S."/>
            <person name="Fitzgerald M."/>
            <person name="Haas B."/>
            <person name="Abouelleil A."/>
            <person name="Allen A.W."/>
            <person name="Alvarado L."/>
            <person name="Arachchi H.M."/>
            <person name="Berlin A.M."/>
            <person name="Chapman S.B."/>
            <person name="Gainer-Dewar J."/>
            <person name="Goldberg J."/>
            <person name="Griggs A."/>
            <person name="Gujja S."/>
            <person name="Hansen M."/>
            <person name="Howarth C."/>
            <person name="Imamovic A."/>
            <person name="Ireland A."/>
            <person name="Larimer J."/>
            <person name="McCowan C."/>
            <person name="Murphy C."/>
            <person name="Pearson M."/>
            <person name="Poon T.W."/>
            <person name="Priest M."/>
            <person name="Roberts A."/>
            <person name="Saif S."/>
            <person name="Shea T."/>
            <person name="Sisk P."/>
            <person name="Sykes S."/>
            <person name="Wortman J."/>
            <person name="Nusbaum C."/>
            <person name="Birren B."/>
        </authorList>
    </citation>
    <scope>NUCLEOTIDE SEQUENCE [LARGE SCALE GENOMIC DNA]</scope>
    <source>
        <strain evidence="9">ATCC 38817</strain>
    </source>
</reference>
<dbReference type="SUPFAM" id="SSF51366">
    <property type="entry name" value="Ribulose-phoshate binding barrel"/>
    <property type="match status" value="1"/>
</dbReference>
<dbReference type="FunFam" id="3.20.20.70:FF:000114">
    <property type="entry name" value="Decarboxylase,orotidine phosphate"/>
    <property type="match status" value="1"/>
</dbReference>
<feature type="binding site" evidence="6">
    <location>
        <position position="160"/>
    </location>
    <ligand>
        <name>substrate</name>
    </ligand>
</feature>
<evidence type="ECO:0000259" key="8">
    <source>
        <dbReference type="SMART" id="SM00934"/>
    </source>
</evidence>
<feature type="domain" description="Orotidine 5'-phosphate decarboxylase" evidence="8">
    <location>
        <begin position="41"/>
        <end position="263"/>
    </location>
</feature>
<evidence type="ECO:0000256" key="2">
    <source>
        <dbReference type="ARBA" id="ARBA00022793"/>
    </source>
</evidence>
<dbReference type="InterPro" id="IPR011060">
    <property type="entry name" value="RibuloseP-bd_barrel"/>
</dbReference>
<comment type="pathway">
    <text evidence="1 7">Pyrimidine metabolism; UMP biosynthesis via de novo pathway; UMP from orotate: step 2/2.</text>
</comment>
<keyword evidence="2 7" id="KW-0210">Decarboxylase</keyword>
<dbReference type="InterPro" id="IPR013785">
    <property type="entry name" value="Aldolase_TIM"/>
</dbReference>
<evidence type="ECO:0000256" key="7">
    <source>
        <dbReference type="RuleBase" id="RU000512"/>
    </source>
</evidence>
<dbReference type="Gene3D" id="3.20.20.70">
    <property type="entry name" value="Aldolase class I"/>
    <property type="match status" value="1"/>
</dbReference>
<evidence type="ECO:0000256" key="1">
    <source>
        <dbReference type="ARBA" id="ARBA00004861"/>
    </source>
</evidence>
<evidence type="ECO:0000256" key="3">
    <source>
        <dbReference type="ARBA" id="ARBA00022975"/>
    </source>
</evidence>
<dbReference type="Proteomes" id="UP000030693">
    <property type="component" value="Unassembled WGS sequence"/>
</dbReference>
<accession>A0A058Z9F9</accession>
<keyword evidence="3 7" id="KW-0665">Pyrimidine biosynthesis</keyword>
<dbReference type="InterPro" id="IPR018089">
    <property type="entry name" value="OMPdecase_AS"/>
</dbReference>
<dbReference type="PROSITE" id="PS00156">
    <property type="entry name" value="OMPDECASE"/>
    <property type="match status" value="1"/>
</dbReference>
<dbReference type="InterPro" id="IPR001754">
    <property type="entry name" value="OMPdeCOase_dom"/>
</dbReference>
<dbReference type="RefSeq" id="XP_009495758.1">
    <property type="nucleotide sequence ID" value="XM_009497483.1"/>
</dbReference>
<comment type="similarity">
    <text evidence="7">Belongs to the OMP decarboxylase family.</text>
</comment>
<dbReference type="GO" id="GO:0004590">
    <property type="term" value="F:orotidine-5'-phosphate decarboxylase activity"/>
    <property type="evidence" value="ECO:0007669"/>
    <property type="project" value="UniProtKB-EC"/>
</dbReference>
<evidence type="ECO:0000313" key="10">
    <source>
        <dbReference type="Proteomes" id="UP000030693"/>
    </source>
</evidence>
<dbReference type="InterPro" id="IPR014732">
    <property type="entry name" value="OMPdecase"/>
</dbReference>
<name>A0A058Z9F9_FONAL</name>
<evidence type="ECO:0000256" key="5">
    <source>
        <dbReference type="PIRSR" id="PIRSR614732-1"/>
    </source>
</evidence>
<dbReference type="GeneID" id="20528336"/>
<feature type="active site" description="For OMPdecase activity" evidence="5">
    <location>
        <position position="102"/>
    </location>
</feature>
<feature type="binding site" evidence="6">
    <location>
        <position position="47"/>
    </location>
    <ligand>
        <name>substrate</name>
    </ligand>
</feature>
<dbReference type="GO" id="GO:0006207">
    <property type="term" value="P:'de novo' pyrimidine nucleobase biosynthetic process"/>
    <property type="evidence" value="ECO:0007669"/>
    <property type="project" value="InterPro"/>
</dbReference>
<feature type="active site" description="For OMPdecase activity" evidence="5">
    <location>
        <position position="105"/>
    </location>
</feature>
<dbReference type="Pfam" id="PF00215">
    <property type="entry name" value="OMPdecase"/>
    <property type="match status" value="1"/>
</dbReference>
<dbReference type="SMART" id="SM00934">
    <property type="entry name" value="OMPdecase"/>
    <property type="match status" value="1"/>
</dbReference>
<feature type="binding site" evidence="6">
    <location>
        <position position="249"/>
    </location>
    <ligand>
        <name>substrate</name>
    </ligand>
</feature>
<feature type="binding site" evidence="6">
    <location>
        <position position="248"/>
    </location>
    <ligand>
        <name>substrate</name>
    </ligand>
</feature>
<dbReference type="PANTHER" id="PTHR19278">
    <property type="entry name" value="OROTATE PHOSPHORIBOSYLTRANSFERASE"/>
    <property type="match status" value="1"/>
</dbReference>
<dbReference type="EC" id="4.1.1.23" evidence="7"/>
<dbReference type="PANTHER" id="PTHR19278:SF9">
    <property type="entry name" value="URIDINE 5'-MONOPHOSPHATE SYNTHASE"/>
    <property type="match status" value="1"/>
</dbReference>
<keyword evidence="10" id="KW-1185">Reference proteome</keyword>
<dbReference type="eggNOG" id="KOG1377">
    <property type="taxonomic scope" value="Eukaryota"/>
</dbReference>
<gene>
    <name evidence="9" type="ORF">H696_03611</name>
</gene>
<organism evidence="9">
    <name type="scientific">Fonticula alba</name>
    <name type="common">Slime mold</name>
    <dbReference type="NCBI Taxonomy" id="691883"/>
    <lineage>
        <taxon>Eukaryota</taxon>
        <taxon>Rotosphaerida</taxon>
        <taxon>Fonticulaceae</taxon>
        <taxon>Fonticula</taxon>
    </lineage>
</organism>
<dbReference type="AlphaFoldDB" id="A0A058Z9F9"/>
<feature type="binding site" evidence="6">
    <location>
        <position position="228"/>
    </location>
    <ligand>
        <name>substrate</name>
    </ligand>
</feature>
<dbReference type="OrthoDB" id="10263753at2759"/>
<dbReference type="OMA" id="CLIKTHI"/>
<dbReference type="GO" id="GO:0044205">
    <property type="term" value="P:'de novo' UMP biosynthetic process"/>
    <property type="evidence" value="ECO:0007669"/>
    <property type="project" value="UniProtKB-UniPathway"/>
</dbReference>
<dbReference type="UniPathway" id="UPA00070">
    <property type="reaction ID" value="UER00120"/>
</dbReference>
<evidence type="ECO:0000313" key="9">
    <source>
        <dbReference type="EMBL" id="KCV70152.1"/>
    </source>
</evidence>
<evidence type="ECO:0000256" key="4">
    <source>
        <dbReference type="ARBA" id="ARBA00023239"/>
    </source>
</evidence>
<dbReference type="STRING" id="691883.A0A058Z9F9"/>
<dbReference type="CDD" id="cd04725">
    <property type="entry name" value="OMP_decarboxylase_like"/>
    <property type="match status" value="1"/>
</dbReference>
<sequence length="282" mass="30264">MSSDHDRYHHRRTLTLEQRAARCPNPAGRRLLEIISRKRTNLCISLDMTDSAEILSTARLVAPYVCLFKTHVDIVADFSQDFVAELTAIAEEHDVLIFEDRKFADIGNTARLQYEAGMYRIAEWSHFTNAHVVSGPGVVDGLRGAAERLGRGLLLLAEMSSAGSLVTGPVTELAVELAAREPALITGLIAGGALLPDTADVITMSPGVSLAGEDSPTARPAAGDSFGQQYVTPRRAIMDRGTDVVIVGRAIIGAADPVAAAKLHQTAAWQAYEQSVAHLQQA</sequence>
<dbReference type="EMBL" id="KB932205">
    <property type="protein sequence ID" value="KCV70152.1"/>
    <property type="molecule type" value="Genomic_DNA"/>
</dbReference>